<keyword evidence="2" id="KW-1185">Reference proteome</keyword>
<gene>
    <name evidence="1" type="ORF">LTS18_010998</name>
</gene>
<evidence type="ECO:0000313" key="2">
    <source>
        <dbReference type="Proteomes" id="UP001186974"/>
    </source>
</evidence>
<proteinExistence type="predicted"/>
<dbReference type="Proteomes" id="UP001186974">
    <property type="component" value="Unassembled WGS sequence"/>
</dbReference>
<evidence type="ECO:0000313" key="1">
    <source>
        <dbReference type="EMBL" id="KAK3077182.1"/>
    </source>
</evidence>
<comment type="caution">
    <text evidence="1">The sequence shown here is derived from an EMBL/GenBank/DDBJ whole genome shotgun (WGS) entry which is preliminary data.</text>
</comment>
<reference evidence="1" key="1">
    <citation type="submission" date="2024-09" db="EMBL/GenBank/DDBJ databases">
        <title>Black Yeasts Isolated from many extreme environments.</title>
        <authorList>
            <person name="Coleine C."/>
            <person name="Stajich J.E."/>
            <person name="Selbmann L."/>
        </authorList>
    </citation>
    <scope>NUCLEOTIDE SEQUENCE</scope>
    <source>
        <strain evidence="1">CCFEE 5737</strain>
    </source>
</reference>
<sequence>MKRRVEQMKSGGGGGGDRKVANPNSNSLRPHNAPDGRYNSPANRNGASHTNGYQDWGRQSGADGWNVDQKQDEDEEIACDACKVKPIKGKIWNCRTCEDHDICDKCNKKGRFYKGCRFEEYIPNGQGGGDGGGGGRGDNWVEEWVSTHPPIVPPLNTNRDVPQNQGGNQSKAPSVQSKTSRKSAAKPNGNNGGWKNSNQQNNGAWGQDSGGGGNWDNTNAADGWGTNPPNQGGNDTWKNNGGGGGGGGGGSGGAWDSGPQQQENGNWNSNNDTANAEKASDSWGTNLNQGNDKWNSGGNNDNGGGGDWGGNNDDGGDWGGDNQNNNKQAGDAWEVKSQGKKTGWGGSVKNEQNQGNGWGSQKQNNQSRGGGGWDNQHTNNKPTSNTGNRNTTTPTNAQKPPSLAPSKRSFHKPPNPNLALPTTATHIKPYWAKWNERNAEIPSQKESSSTKRQDLIYLRPE</sequence>
<protein>
    <submittedName>
        <fullName evidence="1">Uncharacterized protein</fullName>
    </submittedName>
</protein>
<dbReference type="EMBL" id="JAWDJW010003128">
    <property type="protein sequence ID" value="KAK3077182.1"/>
    <property type="molecule type" value="Genomic_DNA"/>
</dbReference>
<organism evidence="1 2">
    <name type="scientific">Coniosporium uncinatum</name>
    <dbReference type="NCBI Taxonomy" id="93489"/>
    <lineage>
        <taxon>Eukaryota</taxon>
        <taxon>Fungi</taxon>
        <taxon>Dikarya</taxon>
        <taxon>Ascomycota</taxon>
        <taxon>Pezizomycotina</taxon>
        <taxon>Dothideomycetes</taxon>
        <taxon>Dothideomycetes incertae sedis</taxon>
        <taxon>Coniosporium</taxon>
    </lineage>
</organism>
<name>A0ACC3DKR4_9PEZI</name>
<accession>A0ACC3DKR4</accession>
<feature type="non-terminal residue" evidence="1">
    <location>
        <position position="461"/>
    </location>
</feature>